<dbReference type="GO" id="GO:0006032">
    <property type="term" value="P:chitin catabolic process"/>
    <property type="evidence" value="ECO:0007669"/>
    <property type="project" value="UniProtKB-KW"/>
</dbReference>
<dbReference type="InterPro" id="IPR017853">
    <property type="entry name" value="GH"/>
</dbReference>
<evidence type="ECO:0000259" key="15">
    <source>
        <dbReference type="PROSITE" id="PS51910"/>
    </source>
</evidence>
<dbReference type="InterPro" id="IPR036779">
    <property type="entry name" value="LysM_dom_sf"/>
</dbReference>
<evidence type="ECO:0000256" key="5">
    <source>
        <dbReference type="ARBA" id="ARBA00022801"/>
    </source>
</evidence>
<keyword evidence="17" id="KW-1185">Reference proteome</keyword>
<evidence type="ECO:0000256" key="4">
    <source>
        <dbReference type="ARBA" id="ARBA00022669"/>
    </source>
</evidence>
<evidence type="ECO:0000256" key="10">
    <source>
        <dbReference type="ARBA" id="ARBA00023326"/>
    </source>
</evidence>
<sequence>MPTRIVVRGDTMWAIAVAHGVSLDALIAANPQVSDPSQIEMGQVLNIPDGNAPAASAPAPATNVPPQQQAVTLMSGGAPVPAAPATIPSHPPPAGPSPGCEGYKTVGYFTNWGIYGRNYQPMDIPGNHITHILYSFANVKPDSGEVYLSDTYADLEKHYPGDSWDEPGENVYGCIKQLYFLKKHYRHLKTLLSIGGWTYSANFPAPASTPAGRQTFARTAVQLLADLGFDGIDIDWEYPQDAAQAQDFVLLLQETRQALDTYAAQHAQGKRLLLTVAVPCGESNYGKLRMAEMDAYLDFWNLMSYDFAGSWDGKAGHMANVFPSANVPESTPFNANAAVSAYIAGGVHPKKLVFGLPLYGRAFEQTNGPGHSFQGVGEGSWENGVWDYKVLPQAGSEEANDFELLASWSYDVNGKKMISYDTPAIAWAKADYIRRRGLGGGMWWELSGDCPLGSERSLIRKTVEGLGGVGNLDHSMNLLEYPVSRFENLKKGFQ</sequence>
<protein>
    <recommendedName>
        <fullName evidence="11">Endochitinase 1</fullName>
        <ecNumber evidence="3">3.2.1.14</ecNumber>
    </recommendedName>
    <alternativeName>
        <fullName evidence="12">Complement-fixation antigen</fullName>
    </alternativeName>
</protein>
<evidence type="ECO:0000256" key="11">
    <source>
        <dbReference type="ARBA" id="ARBA00072353"/>
    </source>
</evidence>
<evidence type="ECO:0000256" key="6">
    <source>
        <dbReference type="ARBA" id="ARBA00023024"/>
    </source>
</evidence>
<keyword evidence="5 13" id="KW-0378">Hydrolase</keyword>
<dbReference type="PROSITE" id="PS01095">
    <property type="entry name" value="GH18_1"/>
    <property type="match status" value="1"/>
</dbReference>
<gene>
    <name evidence="16" type="ORF">GX50_08579</name>
</gene>
<comment type="caution">
    <text evidence="16">The sequence shown here is derived from an EMBL/GenBank/DDBJ whole genome shotgun (WGS) entry which is preliminary data.</text>
</comment>
<dbReference type="InterPro" id="IPR001579">
    <property type="entry name" value="Glyco_hydro_18_chit_AS"/>
</dbReference>
<dbReference type="Gene3D" id="3.10.50.10">
    <property type="match status" value="1"/>
</dbReference>
<dbReference type="Proteomes" id="UP000226031">
    <property type="component" value="Unassembled WGS sequence"/>
</dbReference>
<dbReference type="SMART" id="SM00636">
    <property type="entry name" value="Glyco_18"/>
    <property type="match status" value="1"/>
</dbReference>
<comment type="similarity">
    <text evidence="2">Belongs to the glycosyl hydrolase 18 family. Chitinase class V subfamily.</text>
</comment>
<dbReference type="GO" id="GO:0005576">
    <property type="term" value="C:extracellular region"/>
    <property type="evidence" value="ECO:0007669"/>
    <property type="project" value="TreeGrafter"/>
</dbReference>
<feature type="domain" description="LysM" evidence="14">
    <location>
        <begin position="2"/>
        <end position="47"/>
    </location>
</feature>
<evidence type="ECO:0000256" key="1">
    <source>
        <dbReference type="ARBA" id="ARBA00000822"/>
    </source>
</evidence>
<dbReference type="InterPro" id="IPR050314">
    <property type="entry name" value="Glycosyl_Hydrlase_18"/>
</dbReference>
<dbReference type="AlphaFoldDB" id="A0A2B7Z441"/>
<dbReference type="InterPro" id="IPR018392">
    <property type="entry name" value="LysM"/>
</dbReference>
<dbReference type="EMBL" id="PDND01000341">
    <property type="protein sequence ID" value="PGH28676.1"/>
    <property type="molecule type" value="Genomic_DNA"/>
</dbReference>
<keyword evidence="7" id="KW-0325">Glycoprotein</keyword>
<dbReference type="PANTHER" id="PTHR11177:SF317">
    <property type="entry name" value="CHITINASE 12-RELATED"/>
    <property type="match status" value="1"/>
</dbReference>
<comment type="catalytic activity">
    <reaction evidence="1">
        <text>Random endo-hydrolysis of N-acetyl-beta-D-glucosaminide (1-&gt;4)-beta-linkages in chitin and chitodextrins.</text>
        <dbReference type="EC" id="3.2.1.14"/>
    </reaction>
</comment>
<dbReference type="InterPro" id="IPR029070">
    <property type="entry name" value="Chitinase_insertion_sf"/>
</dbReference>
<evidence type="ECO:0000313" key="16">
    <source>
        <dbReference type="EMBL" id="PGH28676.1"/>
    </source>
</evidence>
<dbReference type="CDD" id="cd06548">
    <property type="entry name" value="GH18_chitinase"/>
    <property type="match status" value="1"/>
</dbReference>
<dbReference type="FunFam" id="3.20.20.80:FF:000095">
    <property type="entry name" value="Endochitinase B1"/>
    <property type="match status" value="1"/>
</dbReference>
<dbReference type="EC" id="3.2.1.14" evidence="3"/>
<keyword evidence="8" id="KW-0119">Carbohydrate metabolism</keyword>
<dbReference type="Gene3D" id="3.10.350.10">
    <property type="entry name" value="LysM domain"/>
    <property type="match status" value="1"/>
</dbReference>
<reference evidence="16 17" key="1">
    <citation type="submission" date="2017-10" db="EMBL/GenBank/DDBJ databases">
        <title>Comparative genomics in systemic dimorphic fungi from Ajellomycetaceae.</title>
        <authorList>
            <person name="Munoz J.F."/>
            <person name="Mcewen J.G."/>
            <person name="Clay O.K."/>
            <person name="Cuomo C.A."/>
        </authorList>
    </citation>
    <scope>NUCLEOTIDE SEQUENCE [LARGE SCALE GENOMIC DNA]</scope>
    <source>
        <strain evidence="16 17">UAMH4076</strain>
    </source>
</reference>
<dbReference type="InterPro" id="IPR001223">
    <property type="entry name" value="Glyco_hydro18_cat"/>
</dbReference>
<evidence type="ECO:0000256" key="12">
    <source>
        <dbReference type="ARBA" id="ARBA00080375"/>
    </source>
</evidence>
<dbReference type="STRING" id="73230.A0A2B7Z441"/>
<proteinExistence type="inferred from homology"/>
<evidence type="ECO:0000259" key="14">
    <source>
        <dbReference type="PROSITE" id="PS51782"/>
    </source>
</evidence>
<dbReference type="VEuPathDB" id="FungiDB:EMCG_04730"/>
<evidence type="ECO:0000256" key="2">
    <source>
        <dbReference type="ARBA" id="ARBA00008682"/>
    </source>
</evidence>
<dbReference type="SUPFAM" id="SSF51445">
    <property type="entry name" value="(Trans)glycosidases"/>
    <property type="match status" value="1"/>
</dbReference>
<evidence type="ECO:0000256" key="7">
    <source>
        <dbReference type="ARBA" id="ARBA00023180"/>
    </source>
</evidence>
<dbReference type="GO" id="GO:0000272">
    <property type="term" value="P:polysaccharide catabolic process"/>
    <property type="evidence" value="ECO:0007669"/>
    <property type="project" value="UniProtKB-KW"/>
</dbReference>
<dbReference type="FunFam" id="3.10.50.10:FF:000005">
    <property type="entry name" value="Endochitinase B1"/>
    <property type="match status" value="1"/>
</dbReference>
<evidence type="ECO:0000256" key="13">
    <source>
        <dbReference type="RuleBase" id="RU000489"/>
    </source>
</evidence>
<dbReference type="InterPro" id="IPR011583">
    <property type="entry name" value="Chitinase_II/V-like_cat"/>
</dbReference>
<evidence type="ECO:0000313" key="17">
    <source>
        <dbReference type="Proteomes" id="UP000226031"/>
    </source>
</evidence>
<dbReference type="GO" id="GO:0008843">
    <property type="term" value="F:endochitinase activity"/>
    <property type="evidence" value="ECO:0007669"/>
    <property type="project" value="UniProtKB-EC"/>
</dbReference>
<keyword evidence="4" id="KW-0147">Chitin-binding</keyword>
<keyword evidence="9 13" id="KW-0326">Glycosidase</keyword>
<dbReference type="Pfam" id="PF00704">
    <property type="entry name" value="Glyco_hydro_18"/>
    <property type="match status" value="1"/>
</dbReference>
<feature type="domain" description="GH18" evidence="15">
    <location>
        <begin position="103"/>
        <end position="469"/>
    </location>
</feature>
<evidence type="ECO:0000256" key="8">
    <source>
        <dbReference type="ARBA" id="ARBA00023277"/>
    </source>
</evidence>
<accession>A0A2B7Z441</accession>
<dbReference type="SUPFAM" id="SSF54106">
    <property type="entry name" value="LysM domain"/>
    <property type="match status" value="1"/>
</dbReference>
<dbReference type="Pfam" id="PF01476">
    <property type="entry name" value="LysM"/>
    <property type="match status" value="1"/>
</dbReference>
<organism evidence="16 17">
    <name type="scientific">[Emmonsia] crescens</name>
    <dbReference type="NCBI Taxonomy" id="73230"/>
    <lineage>
        <taxon>Eukaryota</taxon>
        <taxon>Fungi</taxon>
        <taxon>Dikarya</taxon>
        <taxon>Ascomycota</taxon>
        <taxon>Pezizomycotina</taxon>
        <taxon>Eurotiomycetes</taxon>
        <taxon>Eurotiomycetidae</taxon>
        <taxon>Onygenales</taxon>
        <taxon>Ajellomycetaceae</taxon>
        <taxon>Emergomyces</taxon>
    </lineage>
</organism>
<evidence type="ECO:0000256" key="9">
    <source>
        <dbReference type="ARBA" id="ARBA00023295"/>
    </source>
</evidence>
<evidence type="ECO:0000256" key="3">
    <source>
        <dbReference type="ARBA" id="ARBA00012729"/>
    </source>
</evidence>
<dbReference type="PANTHER" id="PTHR11177">
    <property type="entry name" value="CHITINASE"/>
    <property type="match status" value="1"/>
</dbReference>
<dbReference type="PROSITE" id="PS51782">
    <property type="entry name" value="LYSM"/>
    <property type="match status" value="1"/>
</dbReference>
<dbReference type="CDD" id="cd00118">
    <property type="entry name" value="LysM"/>
    <property type="match status" value="1"/>
</dbReference>
<dbReference type="SUPFAM" id="SSF54556">
    <property type="entry name" value="Chitinase insertion domain"/>
    <property type="match status" value="1"/>
</dbReference>
<dbReference type="PROSITE" id="PS51910">
    <property type="entry name" value="GH18_2"/>
    <property type="match status" value="1"/>
</dbReference>
<name>A0A2B7Z441_9EURO</name>
<keyword evidence="10" id="KW-0624">Polysaccharide degradation</keyword>
<dbReference type="Gene3D" id="3.20.20.80">
    <property type="entry name" value="Glycosidases"/>
    <property type="match status" value="1"/>
</dbReference>
<keyword evidence="6" id="KW-0146">Chitin degradation</keyword>
<dbReference type="GO" id="GO:0008061">
    <property type="term" value="F:chitin binding"/>
    <property type="evidence" value="ECO:0007669"/>
    <property type="project" value="UniProtKB-KW"/>
</dbReference>
<dbReference type="SMART" id="SM00257">
    <property type="entry name" value="LysM"/>
    <property type="match status" value="1"/>
</dbReference>